<organism evidence="1 2">
    <name type="scientific">Clonorchis sinensis</name>
    <name type="common">Chinese liver fluke</name>
    <dbReference type="NCBI Taxonomy" id="79923"/>
    <lineage>
        <taxon>Eukaryota</taxon>
        <taxon>Metazoa</taxon>
        <taxon>Spiralia</taxon>
        <taxon>Lophotrochozoa</taxon>
        <taxon>Platyhelminthes</taxon>
        <taxon>Trematoda</taxon>
        <taxon>Digenea</taxon>
        <taxon>Opisthorchiida</taxon>
        <taxon>Opisthorchiata</taxon>
        <taxon>Opisthorchiidae</taxon>
        <taxon>Clonorchis</taxon>
    </lineage>
</organism>
<dbReference type="AlphaFoldDB" id="G7YFL2"/>
<dbReference type="EMBL" id="DF143194">
    <property type="protein sequence ID" value="GAA51745.1"/>
    <property type="molecule type" value="Genomic_DNA"/>
</dbReference>
<gene>
    <name evidence="1" type="ORF">CLF_106728</name>
</gene>
<keyword evidence="2" id="KW-1185">Reference proteome</keyword>
<name>G7YFL2_CLOSI</name>
<protein>
    <submittedName>
        <fullName evidence="1">Uncharacterized protein</fullName>
    </submittedName>
</protein>
<reference key="2">
    <citation type="submission" date="2011-10" db="EMBL/GenBank/DDBJ databases">
        <title>The genome and transcriptome sequence of Clonorchis sinensis provide insights into the carcinogenic liver fluke.</title>
        <authorList>
            <person name="Wang X."/>
            <person name="Huang Y."/>
            <person name="Chen W."/>
            <person name="Liu H."/>
            <person name="Guo L."/>
            <person name="Chen Y."/>
            <person name="Luo F."/>
            <person name="Zhou W."/>
            <person name="Sun J."/>
            <person name="Mao Q."/>
            <person name="Liang P."/>
            <person name="Zhou C."/>
            <person name="Tian Y."/>
            <person name="Men J."/>
            <person name="Lv X."/>
            <person name="Huang L."/>
            <person name="Zhou J."/>
            <person name="Hu Y."/>
            <person name="Li R."/>
            <person name="Zhang F."/>
            <person name="Lei H."/>
            <person name="Li X."/>
            <person name="Hu X."/>
            <person name="Liang C."/>
            <person name="Xu J."/>
            <person name="Wu Z."/>
            <person name="Yu X."/>
        </authorList>
    </citation>
    <scope>NUCLEOTIDE SEQUENCE</scope>
    <source>
        <strain>Henan</strain>
    </source>
</reference>
<proteinExistence type="predicted"/>
<accession>G7YFL2</accession>
<dbReference type="Proteomes" id="UP000008909">
    <property type="component" value="Unassembled WGS sequence"/>
</dbReference>
<evidence type="ECO:0000313" key="2">
    <source>
        <dbReference type="Proteomes" id="UP000008909"/>
    </source>
</evidence>
<evidence type="ECO:0000313" key="1">
    <source>
        <dbReference type="EMBL" id="GAA51745.1"/>
    </source>
</evidence>
<reference evidence="1" key="1">
    <citation type="journal article" date="2011" name="Genome Biol.">
        <title>The draft genome of the carcinogenic human liver fluke Clonorchis sinensis.</title>
        <authorList>
            <person name="Wang X."/>
            <person name="Chen W."/>
            <person name="Huang Y."/>
            <person name="Sun J."/>
            <person name="Men J."/>
            <person name="Liu H."/>
            <person name="Luo F."/>
            <person name="Guo L."/>
            <person name="Lv X."/>
            <person name="Deng C."/>
            <person name="Zhou C."/>
            <person name="Fan Y."/>
            <person name="Li X."/>
            <person name="Huang L."/>
            <person name="Hu Y."/>
            <person name="Liang C."/>
            <person name="Hu X."/>
            <person name="Xu J."/>
            <person name="Yu X."/>
        </authorList>
    </citation>
    <scope>NUCLEOTIDE SEQUENCE [LARGE SCALE GENOMIC DNA]</scope>
    <source>
        <strain evidence="1">Henan</strain>
    </source>
</reference>
<sequence>MRQHFDQMKNRQCQSHTVDLNGADDNSKRLTVALVDCVSGFPSNDDTILVASPIRKVISSFASSPGDYASAKIDEFIYHIDWFTYKHAGWVCSHPTLLWVLSALRTIFNVRKRNPRKYFDSQLIEAETQAIHQSELVICRKLCFESETPPPSDHGPRIDTQDRGFRQDSWDGFVLVVQQFPFACMEQAKKREGCLRRATDEMPVEMLCHDGFSNMASFSIDLFPLEYRRGDLILTYALFEQGLANRFSPLTQQTHVKLEGYPNTAVSELHVRKLPSCNVPSAQSVVGEYSELFAGDEYSFGFCS</sequence>